<accession>A0ABM7XR71</accession>
<dbReference type="EMBL" id="AP025635">
    <property type="protein sequence ID" value="BDG67571.1"/>
    <property type="molecule type" value="Genomic_DNA"/>
</dbReference>
<organism evidence="1 2">
    <name type="scientific">Enterococcus innesii</name>
    <dbReference type="NCBI Taxonomy" id="2839759"/>
    <lineage>
        <taxon>Bacteria</taxon>
        <taxon>Bacillati</taxon>
        <taxon>Bacillota</taxon>
        <taxon>Bacilli</taxon>
        <taxon>Lactobacillales</taxon>
        <taxon>Enterococcaceae</taxon>
        <taxon>Enterococcus</taxon>
    </lineage>
</organism>
<dbReference type="GeneID" id="83457117"/>
<proteinExistence type="predicted"/>
<reference evidence="1 2" key="1">
    <citation type="submission" date="2022-03" db="EMBL/GenBank/DDBJ databases">
        <title>Complete genome sequence of Enterococcus innesii DB-1.</title>
        <authorList>
            <person name="Fukuda D."/>
            <person name="Nolasco-Hipolito C."/>
        </authorList>
    </citation>
    <scope>NUCLEOTIDE SEQUENCE [LARGE SCALE GENOMIC DNA]</scope>
    <source>
        <strain evidence="1 2">DB-1</strain>
    </source>
</reference>
<gene>
    <name evidence="1" type="ORF">ENLAB_11350</name>
</gene>
<evidence type="ECO:0000313" key="1">
    <source>
        <dbReference type="EMBL" id="BDG67571.1"/>
    </source>
</evidence>
<sequence>MKAGELLRQLTANPFHDDYKGIYTQLGGTLVQFTTAKPDDEGNIIFFRQNRKEPMTTKTLFSILFLHKNKDIYLWNNQKIAIYGYSVNRGKIIV</sequence>
<keyword evidence="2" id="KW-1185">Reference proteome</keyword>
<evidence type="ECO:0000313" key="2">
    <source>
        <dbReference type="Proteomes" id="UP000831692"/>
    </source>
</evidence>
<dbReference type="Proteomes" id="UP000831692">
    <property type="component" value="Chromosome"/>
</dbReference>
<name>A0ABM7XR71_9ENTE</name>
<protein>
    <submittedName>
        <fullName evidence="1">Uncharacterized protein</fullName>
    </submittedName>
</protein>
<dbReference type="RefSeq" id="WP_244353020.1">
    <property type="nucleotide sequence ID" value="NZ_AP025635.1"/>
</dbReference>